<feature type="transmembrane region" description="Helical" evidence="1">
    <location>
        <begin position="108"/>
        <end position="131"/>
    </location>
</feature>
<feature type="transmembrane region" description="Helical" evidence="1">
    <location>
        <begin position="20"/>
        <end position="39"/>
    </location>
</feature>
<dbReference type="EMBL" id="JABCUI010000001">
    <property type="protein sequence ID" value="NMW86558.1"/>
    <property type="molecule type" value="Genomic_DNA"/>
</dbReference>
<dbReference type="Proteomes" id="UP000250245">
    <property type="component" value="Unassembled WGS sequence"/>
</dbReference>
<sequence>MSASTRHESSVRGTRHKIVTPHQLAITGIGSLLTFAWYASPDFFTEKKPRAWVRLGIIPALTALTALVARDTVTAVRDDIASESPDQEAWEMTSDNVKFDPKNLDWRVLMLLGAFGTVLLGCSIWFEFWLFRRGERRRLSGVKLAHTRQAIPISLLFAAGYLIDDAQTN</sequence>
<keyword evidence="1" id="KW-1133">Transmembrane helix</keyword>
<evidence type="ECO:0000256" key="1">
    <source>
        <dbReference type="SAM" id="Phobius"/>
    </source>
</evidence>
<keyword evidence="1" id="KW-0472">Membrane</keyword>
<evidence type="ECO:0000313" key="2">
    <source>
        <dbReference type="EMBL" id="NMW86558.1"/>
    </source>
</evidence>
<organism evidence="3 4">
    <name type="scientific">Mobiluncus curtisii</name>
    <dbReference type="NCBI Taxonomy" id="2051"/>
    <lineage>
        <taxon>Bacteria</taxon>
        <taxon>Bacillati</taxon>
        <taxon>Actinomycetota</taxon>
        <taxon>Actinomycetes</taxon>
        <taxon>Actinomycetales</taxon>
        <taxon>Actinomycetaceae</taxon>
        <taxon>Mobiluncus</taxon>
    </lineage>
</organism>
<proteinExistence type="predicted"/>
<feature type="transmembrane region" description="Helical" evidence="1">
    <location>
        <begin position="51"/>
        <end position="69"/>
    </location>
</feature>
<dbReference type="EMBL" id="UASJ01000001">
    <property type="protein sequence ID" value="SQB63549.1"/>
    <property type="molecule type" value="Genomic_DNA"/>
</dbReference>
<accession>A0A2X3AL26</accession>
<gene>
    <name evidence="2" type="ORF">HHJ67_02165</name>
    <name evidence="3" type="ORF">NCTC11820_00331</name>
</gene>
<name>A0A2X3AL26_9ACTO</name>
<keyword evidence="1" id="KW-0812">Transmembrane</keyword>
<evidence type="ECO:0000313" key="3">
    <source>
        <dbReference type="EMBL" id="SQB63549.1"/>
    </source>
</evidence>
<dbReference type="RefSeq" id="WP_004010064.1">
    <property type="nucleotide sequence ID" value="NZ_CAMYEK010000002.1"/>
</dbReference>
<reference evidence="2 5" key="2">
    <citation type="submission" date="2020-04" db="EMBL/GenBank/DDBJ databases">
        <title>Antimicrobial susceptibility and clonality of vaginal-derived multi-drug resistant Mobiluncus isolates in China.</title>
        <authorList>
            <person name="Zhang X."/>
        </authorList>
    </citation>
    <scope>NUCLEOTIDE SEQUENCE [LARGE SCALE GENOMIC DNA]</scope>
    <source>
        <strain evidence="2 5">19</strain>
    </source>
</reference>
<dbReference type="AlphaFoldDB" id="A0A2X3AL26"/>
<reference evidence="3 4" key="1">
    <citation type="submission" date="2018-06" db="EMBL/GenBank/DDBJ databases">
        <authorList>
            <consortium name="Pathogen Informatics"/>
            <person name="Doyle S."/>
        </authorList>
    </citation>
    <scope>NUCLEOTIDE SEQUENCE [LARGE SCALE GENOMIC DNA]</scope>
    <source>
        <strain evidence="3 4">NCTC11820</strain>
    </source>
</reference>
<dbReference type="Proteomes" id="UP000553981">
    <property type="component" value="Unassembled WGS sequence"/>
</dbReference>
<dbReference type="GeneID" id="55564518"/>
<protein>
    <submittedName>
        <fullName evidence="3">Uncharacterized protein</fullName>
    </submittedName>
</protein>
<evidence type="ECO:0000313" key="5">
    <source>
        <dbReference type="Proteomes" id="UP000553981"/>
    </source>
</evidence>
<evidence type="ECO:0000313" key="4">
    <source>
        <dbReference type="Proteomes" id="UP000250245"/>
    </source>
</evidence>